<keyword evidence="5 10" id="KW-0547">Nucleotide-binding</keyword>
<dbReference type="InterPro" id="IPR036412">
    <property type="entry name" value="HAD-like_sf"/>
</dbReference>
<evidence type="ECO:0000256" key="10">
    <source>
        <dbReference type="RuleBase" id="RU362081"/>
    </source>
</evidence>
<dbReference type="InterPro" id="IPR023299">
    <property type="entry name" value="ATPase_P-typ_cyto_dom_N"/>
</dbReference>
<evidence type="ECO:0000256" key="1">
    <source>
        <dbReference type="ARBA" id="ARBA00004127"/>
    </source>
</evidence>
<dbReference type="CDD" id="cd00371">
    <property type="entry name" value="HMA"/>
    <property type="match status" value="2"/>
</dbReference>
<organism evidence="12 13">
    <name type="scientific">Methylorubrum suomiense</name>
    <dbReference type="NCBI Taxonomy" id="144191"/>
    <lineage>
        <taxon>Bacteria</taxon>
        <taxon>Pseudomonadati</taxon>
        <taxon>Pseudomonadota</taxon>
        <taxon>Alphaproteobacteria</taxon>
        <taxon>Hyphomicrobiales</taxon>
        <taxon>Methylobacteriaceae</taxon>
        <taxon>Methylorubrum</taxon>
    </lineage>
</organism>
<dbReference type="NCBIfam" id="TIGR01525">
    <property type="entry name" value="ATPase-IB_hvy"/>
    <property type="match status" value="1"/>
</dbReference>
<dbReference type="Pfam" id="PF00702">
    <property type="entry name" value="Hydrolase"/>
    <property type="match status" value="1"/>
</dbReference>
<evidence type="ECO:0000259" key="11">
    <source>
        <dbReference type="PROSITE" id="PS50846"/>
    </source>
</evidence>
<dbReference type="PROSITE" id="PS50846">
    <property type="entry name" value="HMA_2"/>
    <property type="match status" value="2"/>
</dbReference>
<keyword evidence="9 10" id="KW-0472">Membrane</keyword>
<evidence type="ECO:0000256" key="7">
    <source>
        <dbReference type="ARBA" id="ARBA00022967"/>
    </source>
</evidence>
<dbReference type="InterPro" id="IPR059000">
    <property type="entry name" value="ATPase_P-type_domA"/>
</dbReference>
<dbReference type="InterPro" id="IPR017969">
    <property type="entry name" value="Heavy-metal-associated_CS"/>
</dbReference>
<protein>
    <submittedName>
        <fullName evidence="12">Copper-transporting P-type ATPase</fullName>
    </submittedName>
</protein>
<dbReference type="EMBL" id="BPRE01000001">
    <property type="protein sequence ID" value="GJE73533.1"/>
    <property type="molecule type" value="Genomic_DNA"/>
</dbReference>
<feature type="transmembrane region" description="Helical" evidence="10">
    <location>
        <begin position="466"/>
        <end position="489"/>
    </location>
</feature>
<evidence type="ECO:0000256" key="3">
    <source>
        <dbReference type="ARBA" id="ARBA00022692"/>
    </source>
</evidence>
<feature type="transmembrane region" description="Helical" evidence="10">
    <location>
        <begin position="211"/>
        <end position="233"/>
    </location>
</feature>
<keyword evidence="10" id="KW-1003">Cell membrane</keyword>
<dbReference type="PANTHER" id="PTHR43520:SF8">
    <property type="entry name" value="P-TYPE CU(+) TRANSPORTER"/>
    <property type="match status" value="1"/>
</dbReference>
<feature type="transmembrane region" description="Helical" evidence="10">
    <location>
        <begin position="438"/>
        <end position="460"/>
    </location>
</feature>
<evidence type="ECO:0000256" key="5">
    <source>
        <dbReference type="ARBA" id="ARBA00022741"/>
    </source>
</evidence>
<reference evidence="12" key="2">
    <citation type="submission" date="2021-08" db="EMBL/GenBank/DDBJ databases">
        <authorList>
            <person name="Tani A."/>
            <person name="Ola A."/>
            <person name="Ogura Y."/>
            <person name="Katsura K."/>
            <person name="Hayashi T."/>
        </authorList>
    </citation>
    <scope>NUCLEOTIDE SEQUENCE</scope>
    <source>
        <strain evidence="12">DSM 14458</strain>
    </source>
</reference>
<dbReference type="NCBIfam" id="TIGR01494">
    <property type="entry name" value="ATPase_P-type"/>
    <property type="match status" value="1"/>
</dbReference>
<dbReference type="SUPFAM" id="SSF81653">
    <property type="entry name" value="Calcium ATPase, transduction domain A"/>
    <property type="match status" value="1"/>
</dbReference>
<dbReference type="PROSITE" id="PS01047">
    <property type="entry name" value="HMA_1"/>
    <property type="match status" value="2"/>
</dbReference>
<evidence type="ECO:0000313" key="12">
    <source>
        <dbReference type="EMBL" id="GJE73533.1"/>
    </source>
</evidence>
<dbReference type="SFLD" id="SFLDG00002">
    <property type="entry name" value="C1.7:_P-type_atpase_like"/>
    <property type="match status" value="1"/>
</dbReference>
<name>A0ABQ4UML1_9HYPH</name>
<feature type="domain" description="HMA" evidence="11">
    <location>
        <begin position="26"/>
        <end position="91"/>
    </location>
</feature>
<dbReference type="Gene3D" id="3.40.1110.10">
    <property type="entry name" value="Calcium-transporting ATPase, cytoplasmic domain N"/>
    <property type="match status" value="1"/>
</dbReference>
<proteinExistence type="inferred from homology"/>
<dbReference type="Gene3D" id="3.30.70.100">
    <property type="match status" value="2"/>
</dbReference>
<reference evidence="12" key="1">
    <citation type="journal article" date="2021" name="Front. Microbiol.">
        <title>Comprehensive Comparative Genomics and Phenotyping of Methylobacterium Species.</title>
        <authorList>
            <person name="Alessa O."/>
            <person name="Ogura Y."/>
            <person name="Fujitani Y."/>
            <person name="Takami H."/>
            <person name="Hayashi T."/>
            <person name="Sahin N."/>
            <person name="Tani A."/>
        </authorList>
    </citation>
    <scope>NUCLEOTIDE SEQUENCE</scope>
    <source>
        <strain evidence="12">DSM 14458</strain>
    </source>
</reference>
<dbReference type="InterPro" id="IPR023298">
    <property type="entry name" value="ATPase_P-typ_TM_dom_sf"/>
</dbReference>
<evidence type="ECO:0000256" key="8">
    <source>
        <dbReference type="ARBA" id="ARBA00022989"/>
    </source>
</evidence>
<feature type="transmembrane region" description="Helical" evidence="10">
    <location>
        <begin position="811"/>
        <end position="829"/>
    </location>
</feature>
<feature type="transmembrane region" description="Helical" evidence="10">
    <location>
        <begin position="184"/>
        <end position="205"/>
    </location>
</feature>
<dbReference type="SUPFAM" id="SSF56784">
    <property type="entry name" value="HAD-like"/>
    <property type="match status" value="1"/>
</dbReference>
<evidence type="ECO:0000256" key="2">
    <source>
        <dbReference type="ARBA" id="ARBA00006024"/>
    </source>
</evidence>
<evidence type="ECO:0000313" key="13">
    <source>
        <dbReference type="Proteomes" id="UP001055093"/>
    </source>
</evidence>
<keyword evidence="6 10" id="KW-0067">ATP-binding</keyword>
<keyword evidence="13" id="KW-1185">Reference proteome</keyword>
<dbReference type="InterPro" id="IPR006121">
    <property type="entry name" value="HMA_dom"/>
</dbReference>
<dbReference type="SFLD" id="SFLDS00003">
    <property type="entry name" value="Haloacid_Dehalogenase"/>
    <property type="match status" value="1"/>
</dbReference>
<dbReference type="InterPro" id="IPR001757">
    <property type="entry name" value="P_typ_ATPase"/>
</dbReference>
<dbReference type="Gene3D" id="3.40.50.1000">
    <property type="entry name" value="HAD superfamily/HAD-like"/>
    <property type="match status" value="1"/>
</dbReference>
<dbReference type="SUPFAM" id="SSF81665">
    <property type="entry name" value="Calcium ATPase, transmembrane domain M"/>
    <property type="match status" value="1"/>
</dbReference>
<dbReference type="SUPFAM" id="SSF55008">
    <property type="entry name" value="HMA, heavy metal-associated domain"/>
    <property type="match status" value="2"/>
</dbReference>
<evidence type="ECO:0000256" key="9">
    <source>
        <dbReference type="ARBA" id="ARBA00023136"/>
    </source>
</evidence>
<comment type="caution">
    <text evidence="12">The sequence shown here is derived from an EMBL/GenBank/DDBJ whole genome shotgun (WGS) entry which is preliminary data.</text>
</comment>
<feature type="transmembrane region" description="Helical" evidence="10">
    <location>
        <begin position="254"/>
        <end position="278"/>
    </location>
</feature>
<keyword evidence="4 10" id="KW-0479">Metal-binding</keyword>
<feature type="transmembrane region" description="Helical" evidence="10">
    <location>
        <begin position="782"/>
        <end position="805"/>
    </location>
</feature>
<accession>A0ABQ4UML1</accession>
<dbReference type="InterPro" id="IPR027256">
    <property type="entry name" value="P-typ_ATPase_IB"/>
</dbReference>
<dbReference type="InterPro" id="IPR044492">
    <property type="entry name" value="P_typ_ATPase_HD_dom"/>
</dbReference>
<keyword evidence="8 10" id="KW-1133">Transmembrane helix</keyword>
<feature type="domain" description="HMA" evidence="11">
    <location>
        <begin position="93"/>
        <end position="159"/>
    </location>
</feature>
<dbReference type="PRINTS" id="PR00120">
    <property type="entry name" value="HATPASE"/>
</dbReference>
<comment type="similarity">
    <text evidence="2 10">Belongs to the cation transport ATPase (P-type) (TC 3.A.3) family. Type IB subfamily.</text>
</comment>
<comment type="subcellular location">
    <subcellularLocation>
        <location evidence="10">Cell membrane</location>
    </subcellularLocation>
    <subcellularLocation>
        <location evidence="1">Endomembrane system</location>
        <topology evidence="1">Multi-pass membrane protein</topology>
    </subcellularLocation>
</comment>
<dbReference type="Gene3D" id="2.70.150.10">
    <property type="entry name" value="Calcium-transporting ATPase, cytoplasmic transduction domain A"/>
    <property type="match status" value="1"/>
</dbReference>
<dbReference type="InterPro" id="IPR008250">
    <property type="entry name" value="ATPase_P-typ_transduc_dom_A_sf"/>
</dbReference>
<dbReference type="PANTHER" id="PTHR43520">
    <property type="entry name" value="ATP7, ISOFORM B"/>
    <property type="match status" value="1"/>
</dbReference>
<gene>
    <name evidence="12" type="primary">actP_1</name>
    <name evidence="12" type="ORF">BGCPKDLD_0097</name>
</gene>
<keyword evidence="3 10" id="KW-0812">Transmembrane</keyword>
<dbReference type="InterPro" id="IPR023214">
    <property type="entry name" value="HAD_sf"/>
</dbReference>
<dbReference type="Pfam" id="PF00122">
    <property type="entry name" value="E1-E2_ATPase"/>
    <property type="match status" value="1"/>
</dbReference>
<dbReference type="PRINTS" id="PR00119">
    <property type="entry name" value="CATATPASE"/>
</dbReference>
<dbReference type="InterPro" id="IPR018303">
    <property type="entry name" value="ATPase_P-typ_P_site"/>
</dbReference>
<dbReference type="Proteomes" id="UP001055093">
    <property type="component" value="Unassembled WGS sequence"/>
</dbReference>
<dbReference type="CDD" id="cd02094">
    <property type="entry name" value="P-type_ATPase_Cu-like"/>
    <property type="match status" value="1"/>
</dbReference>
<sequence>MGSTICAGMDAVANHPDALAAAEEPRRLSLPVAGMSCASCTGRVERALAALPGARDVSVNLATGRASLTLSGDTSPTGVAEAIREAGYEVPETVTAVSIEGMSCASCSARVERALLGLPGAVSASVNLATGRAELRHAAGTLALADVEAAVRASGYTPHAVDRGAGTTPAERQAREEVALRRDLGIAAALAAPIVVLDMGGHLIPGFHHALAGWLGAGTVPWLQAALATLVLAGPGRRFLRIGVPNLLRGQPDMNALVALGAGAAYLYSLVSVAAPALLPAGAAHLYFEASVLIITLILLGRTLEARARGRAGAAIARLIDLSPRTARRLEGDAEREVPVESLRVGDRVRVRPGERVPADGTVVAGESYVDESMISGEPVPVRKGAGADVVGGTLNTTGGFDVAVSRTGADTVLARIVRMVEEAQGGKLPVQALVDRITLWFVPAVMAVAALTVIGWLAFGPAPALGHAIVAGIAVLIIACPCAMGLATPVSIMVGTGRAAERGVLFRQGAALQALQEARTIALDKTGTLTEGRPRLTDLRPAPGFARSQVLTLAGAVEARSEHPIARAVTEAARGEIGALPESTDFVAVPGHGVTARVEGAAVALGSRRHMERLGIAVAPLEQEAERLAGEGRSPIYLAVEGRLAALLAVADPVKPEAREAIAALRARGLTVAMLTGDARATAETVARSLGIDDVRAELRPEDKVEALRALRAVYGPLAFVGDGINDAPALAEAEIGIAIGTGTDVAVESADVVLMSGALTGLVEAVTLSRATMANIRQNLFWAFAYNAALIPVAAGLLAVFGGPLLSPVLAAGAMALSSVFVVGNALRLRRAGGTS</sequence>
<evidence type="ECO:0000256" key="4">
    <source>
        <dbReference type="ARBA" id="ARBA00022723"/>
    </source>
</evidence>
<dbReference type="SFLD" id="SFLDF00027">
    <property type="entry name" value="p-type_atpase"/>
    <property type="match status" value="1"/>
</dbReference>
<evidence type="ECO:0000256" key="6">
    <source>
        <dbReference type="ARBA" id="ARBA00022840"/>
    </source>
</evidence>
<dbReference type="NCBIfam" id="TIGR01511">
    <property type="entry name" value="ATPase-IB1_Cu"/>
    <property type="match status" value="1"/>
</dbReference>
<dbReference type="InterPro" id="IPR036163">
    <property type="entry name" value="HMA_dom_sf"/>
</dbReference>
<feature type="transmembrane region" description="Helical" evidence="10">
    <location>
        <begin position="284"/>
        <end position="301"/>
    </location>
</feature>
<dbReference type="PROSITE" id="PS00154">
    <property type="entry name" value="ATPASE_E1_E2"/>
    <property type="match status" value="1"/>
</dbReference>
<dbReference type="Pfam" id="PF00403">
    <property type="entry name" value="HMA"/>
    <property type="match status" value="2"/>
</dbReference>
<keyword evidence="7" id="KW-1278">Translocase</keyword>